<dbReference type="SUPFAM" id="SSF55486">
    <property type="entry name" value="Metalloproteases ('zincins'), catalytic domain"/>
    <property type="match status" value="1"/>
</dbReference>
<reference evidence="4" key="1">
    <citation type="journal article" date="2019" name="Int. J. Syst. Evol. Microbiol.">
        <title>The Global Catalogue of Microorganisms (GCM) 10K type strain sequencing project: providing services to taxonomists for standard genome sequencing and annotation.</title>
        <authorList>
            <consortium name="The Broad Institute Genomics Platform"/>
            <consortium name="The Broad Institute Genome Sequencing Center for Infectious Disease"/>
            <person name="Wu L."/>
            <person name="Ma J."/>
        </authorList>
    </citation>
    <scope>NUCLEOTIDE SEQUENCE [LARGE SCALE GENOMIC DNA]</scope>
    <source>
        <strain evidence="4">JCM 31406</strain>
    </source>
</reference>
<sequence>MEYQRKPQRPVPATRQASTHTQDPPALAHLEAQRHMLQRFTARPQTAQRQAAAPVLRAATLQRQEEGRLASDRATIQRQVTALGNVAPVQPQTQSPVPVKPVTPADWVTVMRSRAEGVEGQRLDTRAFGEFQTLQRQVAQTLAHSFRSDRGEASARYATYGEHLATLQRHALSAPVSRVVLGMVPPAERLPLQRAADEALQRHRAQEQAALNFGTLTSLQRQLAELDAEATQPILQRIQARRGAGNPLPEAIQRHLEGGLNYDLSRVRIHDDAEADKLAKGVNAVAFTTGTDIFFQAGRFNPNTQSGLELLAHEVTHTVQQSQGRVGTGIDPDAGLEQEARATGKRLVSKAVGGEHGAYRLLPLPAAPTRVTWQRAAGMVVVPIWKKIKLIYPIQKQLVASKGFKELSDREKEIILFYIGGSDYYISSLARGILEADVSVGNIDLNKPEAIRRFMNEQEARMPIIDPLPGTFDKNRSKYIIEKPIYVKGHHFDSSVANARKYIVKIGKISVSVFVPVLKNKTSDKIHSIEEIAKGLAALPLASLKLVKIVNVNPQANPGDAYWAKEYNRPGFRAYMTAGADGIVGVYPTRENQTQQLLDGSLIHEVGHILSESTFKEKDWEKWKTAQDKDKIFPSDYAKNAPREDFSESLNLYYMVKGKPEEEEVRRIFRYRFLIIDGLLKR</sequence>
<evidence type="ECO:0000313" key="4">
    <source>
        <dbReference type="Proteomes" id="UP000620633"/>
    </source>
</evidence>
<dbReference type="Pfam" id="PF13699">
    <property type="entry name" value="eCIS_core"/>
    <property type="match status" value="1"/>
</dbReference>
<dbReference type="Proteomes" id="UP000620633">
    <property type="component" value="Unassembled WGS sequence"/>
</dbReference>
<feature type="domain" description="eCIS core" evidence="2">
    <location>
        <begin position="247"/>
        <end position="324"/>
    </location>
</feature>
<evidence type="ECO:0000256" key="1">
    <source>
        <dbReference type="SAM" id="MobiDB-lite"/>
    </source>
</evidence>
<name>A0ABQ2SYF8_9DEIO</name>
<dbReference type="EMBL" id="BMQO01000040">
    <property type="protein sequence ID" value="GGS43870.1"/>
    <property type="molecule type" value="Genomic_DNA"/>
</dbReference>
<feature type="region of interest" description="Disordered" evidence="1">
    <location>
        <begin position="1"/>
        <end position="25"/>
    </location>
</feature>
<dbReference type="RefSeq" id="WP_189104535.1">
    <property type="nucleotide sequence ID" value="NZ_BMQO01000040.1"/>
</dbReference>
<proteinExistence type="predicted"/>
<evidence type="ECO:0000259" key="2">
    <source>
        <dbReference type="Pfam" id="PF13699"/>
    </source>
</evidence>
<dbReference type="InterPro" id="IPR025295">
    <property type="entry name" value="eCIS_core_dom"/>
</dbReference>
<comment type="caution">
    <text evidence="3">The sequence shown here is derived from an EMBL/GenBank/DDBJ whole genome shotgun (WGS) entry which is preliminary data.</text>
</comment>
<accession>A0ABQ2SYF8</accession>
<gene>
    <name evidence="3" type="ORF">GCM10008961_38530</name>
</gene>
<protein>
    <recommendedName>
        <fullName evidence="2">eCIS core domain-containing protein</fullName>
    </recommendedName>
</protein>
<keyword evidence="4" id="KW-1185">Reference proteome</keyword>
<organism evidence="3 4">
    <name type="scientific">Deinococcus knuensis</name>
    <dbReference type="NCBI Taxonomy" id="1837380"/>
    <lineage>
        <taxon>Bacteria</taxon>
        <taxon>Thermotogati</taxon>
        <taxon>Deinococcota</taxon>
        <taxon>Deinococci</taxon>
        <taxon>Deinococcales</taxon>
        <taxon>Deinococcaceae</taxon>
        <taxon>Deinococcus</taxon>
    </lineage>
</organism>
<evidence type="ECO:0000313" key="3">
    <source>
        <dbReference type="EMBL" id="GGS43870.1"/>
    </source>
</evidence>